<organism evidence="2">
    <name type="scientific">Opuntia streptacantha</name>
    <name type="common">Prickly pear cactus</name>
    <name type="synonym">Opuntia cardona</name>
    <dbReference type="NCBI Taxonomy" id="393608"/>
    <lineage>
        <taxon>Eukaryota</taxon>
        <taxon>Viridiplantae</taxon>
        <taxon>Streptophyta</taxon>
        <taxon>Embryophyta</taxon>
        <taxon>Tracheophyta</taxon>
        <taxon>Spermatophyta</taxon>
        <taxon>Magnoliopsida</taxon>
        <taxon>eudicotyledons</taxon>
        <taxon>Gunneridae</taxon>
        <taxon>Pentapetalae</taxon>
        <taxon>Caryophyllales</taxon>
        <taxon>Cactineae</taxon>
        <taxon>Cactaceae</taxon>
        <taxon>Opuntioideae</taxon>
        <taxon>Opuntia</taxon>
    </lineage>
</organism>
<name>A0A7C9DVQ5_OPUST</name>
<accession>A0A7C9DVQ5</accession>
<keyword evidence="1" id="KW-1133">Transmembrane helix</keyword>
<dbReference type="EMBL" id="GISG01162391">
    <property type="protein sequence ID" value="MBA4649902.1"/>
    <property type="molecule type" value="Transcribed_RNA"/>
</dbReference>
<keyword evidence="1" id="KW-0812">Transmembrane</keyword>
<evidence type="ECO:0000313" key="2">
    <source>
        <dbReference type="EMBL" id="MBA4649903.1"/>
    </source>
</evidence>
<sequence>MRCIHVHLYPVVDVYIFICFIQNFLLQKLLNDIFHGYHTNSHLIRWEFRKWSILNIQDTKRATFMSFEGGHTRNFLHLFSTIILHQKRTGIFHLLLQACTATICGSSFCLIQILVNHSNMTVALLKLIEDIIQRHILRNPGDFSYDHFS</sequence>
<feature type="transmembrane region" description="Helical" evidence="1">
    <location>
        <begin position="6"/>
        <end position="26"/>
    </location>
</feature>
<feature type="transmembrane region" description="Helical" evidence="1">
    <location>
        <begin position="94"/>
        <end position="115"/>
    </location>
</feature>
<reference evidence="2" key="2">
    <citation type="submission" date="2020-07" db="EMBL/GenBank/DDBJ databases">
        <authorList>
            <person name="Vera ALvarez R."/>
            <person name="Arias-Moreno D.M."/>
            <person name="Jimenez-Jacinto V."/>
            <person name="Jimenez-Bremont J.F."/>
            <person name="Swaminathan K."/>
            <person name="Moose S.P."/>
            <person name="Guerrero-Gonzalez M.L."/>
            <person name="Marino-Ramirez L."/>
            <person name="Landsman D."/>
            <person name="Rodriguez-Kessler M."/>
            <person name="Delgado-Sanchez P."/>
        </authorList>
    </citation>
    <scope>NUCLEOTIDE SEQUENCE</scope>
    <source>
        <tissue evidence="2">Cladode</tissue>
    </source>
</reference>
<dbReference type="EMBL" id="GISG01162392">
    <property type="protein sequence ID" value="MBA4649903.1"/>
    <property type="molecule type" value="Transcribed_RNA"/>
</dbReference>
<keyword evidence="1" id="KW-0472">Membrane</keyword>
<evidence type="ECO:0000256" key="1">
    <source>
        <dbReference type="SAM" id="Phobius"/>
    </source>
</evidence>
<protein>
    <submittedName>
        <fullName evidence="2">Uncharacterized protein</fullName>
    </submittedName>
</protein>
<reference evidence="2" key="1">
    <citation type="journal article" date="2013" name="J. Plant Res.">
        <title>Effect of fungi and light on seed germination of three Opuntia species from semiarid lands of central Mexico.</title>
        <authorList>
            <person name="Delgado-Sanchez P."/>
            <person name="Jimenez-Bremont J.F."/>
            <person name="Guerrero-Gonzalez Mde L."/>
            <person name="Flores J."/>
        </authorList>
    </citation>
    <scope>NUCLEOTIDE SEQUENCE</scope>
    <source>
        <tissue evidence="2">Cladode</tissue>
    </source>
</reference>
<proteinExistence type="predicted"/>
<dbReference type="AlphaFoldDB" id="A0A7C9DVQ5"/>